<dbReference type="InterPro" id="IPR051351">
    <property type="entry name" value="Ascorbate-PTS_EIIA_comp"/>
</dbReference>
<keyword evidence="6" id="KW-0598">Phosphotransferase system</keyword>
<comment type="subcellular location">
    <subcellularLocation>
        <location evidence="1">Cytoplasm</location>
    </subcellularLocation>
</comment>
<evidence type="ECO:0000256" key="3">
    <source>
        <dbReference type="ARBA" id="ARBA00022490"/>
    </source>
</evidence>
<proteinExistence type="predicted"/>
<dbReference type="HOGENOM" id="CLU_072531_2_0_14"/>
<keyword evidence="5" id="KW-0808">Transferase</keyword>
<dbReference type="InterPro" id="IPR002178">
    <property type="entry name" value="PTS_EIIA_type-2_dom"/>
</dbReference>
<evidence type="ECO:0000256" key="7">
    <source>
        <dbReference type="ARBA" id="ARBA00022777"/>
    </source>
</evidence>
<evidence type="ECO:0000313" key="13">
    <source>
        <dbReference type="Proteomes" id="UP000001491"/>
    </source>
</evidence>
<feature type="domain" description="PTS EIIA type-2" evidence="11">
    <location>
        <begin position="1"/>
        <end position="144"/>
    </location>
</feature>
<evidence type="ECO:0000256" key="1">
    <source>
        <dbReference type="ARBA" id="ARBA00004496"/>
    </source>
</evidence>
<dbReference type="EMBL" id="FM864216">
    <property type="protein sequence ID" value="CAT04790.1"/>
    <property type="molecule type" value="Genomic_DNA"/>
</dbReference>
<dbReference type="SUPFAM" id="SSF55804">
    <property type="entry name" value="Phoshotransferase/anion transport protein"/>
    <property type="match status" value="1"/>
</dbReference>
<dbReference type="KEGG" id="mco:MCJ_001070"/>
<accession>C5J5Q8</accession>
<dbReference type="Pfam" id="PF00359">
    <property type="entry name" value="PTS_EIIA_2"/>
    <property type="match status" value="1"/>
</dbReference>
<protein>
    <recommendedName>
        <fullName evidence="9">Ascorbate-specific PTS system EIIA component</fullName>
    </recommendedName>
    <alternativeName>
        <fullName evidence="10">Ascorbate-specific phosphotransferase enzyme IIA component</fullName>
    </alternativeName>
</protein>
<evidence type="ECO:0000256" key="6">
    <source>
        <dbReference type="ARBA" id="ARBA00022683"/>
    </source>
</evidence>
<keyword evidence="3" id="KW-0963">Cytoplasm</keyword>
<dbReference type="PANTHER" id="PTHR36203:SF1">
    <property type="entry name" value="ASCORBATE-SPECIFIC PTS SYSTEM EIIA COMPONENT"/>
    <property type="match status" value="1"/>
</dbReference>
<organism evidence="12 13">
    <name type="scientific">Mesomycoplasma conjunctivae (strain ATCC 25834 / NCTC 10147 / HRC/581)</name>
    <name type="common">Mycoplasma conjunctivae</name>
    <dbReference type="NCBI Taxonomy" id="572263"/>
    <lineage>
        <taxon>Bacteria</taxon>
        <taxon>Bacillati</taxon>
        <taxon>Mycoplasmatota</taxon>
        <taxon>Mycoplasmoidales</taxon>
        <taxon>Metamycoplasmataceae</taxon>
        <taxon>Mesomycoplasma</taxon>
    </lineage>
</organism>
<dbReference type="PANTHER" id="PTHR36203">
    <property type="entry name" value="ASCORBATE-SPECIFIC PTS SYSTEM EIIA COMPONENT"/>
    <property type="match status" value="1"/>
</dbReference>
<dbReference type="Gene3D" id="3.40.930.10">
    <property type="entry name" value="Mannitol-specific EII, Chain A"/>
    <property type="match status" value="1"/>
</dbReference>
<reference evidence="13" key="1">
    <citation type="journal article" date="2009" name="BMC Bioinformatics">
        <title>The Mycoplasma conjunctivae genome sequencing, annotation and analysis.</title>
        <authorList>
            <person name="Calderon-Copete S.P."/>
            <person name="Wigger G."/>
            <person name="Wunderlin C."/>
            <person name="Schmidheini T."/>
            <person name="Frey J."/>
            <person name="Quail M.A."/>
            <person name="Falquet L."/>
        </authorList>
    </citation>
    <scope>NUCLEOTIDE SEQUENCE [LARGE SCALE GENOMIC DNA]</scope>
    <source>
        <strain evidence="13">ATCC 25834 / NCTC 10147 / HRC/581</strain>
    </source>
</reference>
<comment type="function">
    <text evidence="8">The phosphoenolpyruvate-dependent sugar phosphotransferase system (sugar PTS), a major carbohydrate active transport system, catalyzes the phosphorylation of incoming sugar substrates concomitantly with their translocation across the cell membrane. The enzyme II UlaABC PTS system is involved in ascorbate transport.</text>
</comment>
<keyword evidence="7" id="KW-0418">Kinase</keyword>
<dbReference type="PROSITE" id="PS51094">
    <property type="entry name" value="PTS_EIIA_TYPE_2"/>
    <property type="match status" value="1"/>
</dbReference>
<sequence length="146" mass="16760">MKLFDKKMMVFKDIKDWKEVVHEGVRILVENQKATWDLEKAIMESTAQFGAYYVLEKGIALLHAPVGAYCIKAAASILLLHNYVTFNNQEDKQAKIIVTLSAPNSNDHIDLISQFANYFGNQEFKKEAYQANSVEHFLDIVKKYEV</sequence>
<dbReference type="GO" id="GO:0009401">
    <property type="term" value="P:phosphoenolpyruvate-dependent sugar phosphotransferase system"/>
    <property type="evidence" value="ECO:0007669"/>
    <property type="project" value="UniProtKB-KW"/>
</dbReference>
<dbReference type="eggNOG" id="COG1762">
    <property type="taxonomic scope" value="Bacteria"/>
</dbReference>
<gene>
    <name evidence="12" type="ordered locus">MCJ_001070</name>
</gene>
<keyword evidence="13" id="KW-1185">Reference proteome</keyword>
<dbReference type="Proteomes" id="UP000001491">
    <property type="component" value="Chromosome"/>
</dbReference>
<evidence type="ECO:0000256" key="10">
    <source>
        <dbReference type="ARBA" id="ARBA00042072"/>
    </source>
</evidence>
<dbReference type="InterPro" id="IPR016152">
    <property type="entry name" value="PTrfase/Anion_transptr"/>
</dbReference>
<dbReference type="GO" id="GO:0005737">
    <property type="term" value="C:cytoplasm"/>
    <property type="evidence" value="ECO:0007669"/>
    <property type="project" value="UniProtKB-SubCell"/>
</dbReference>
<evidence type="ECO:0000259" key="11">
    <source>
        <dbReference type="PROSITE" id="PS51094"/>
    </source>
</evidence>
<dbReference type="GO" id="GO:0016301">
    <property type="term" value="F:kinase activity"/>
    <property type="evidence" value="ECO:0007669"/>
    <property type="project" value="UniProtKB-KW"/>
</dbReference>
<evidence type="ECO:0000313" key="12">
    <source>
        <dbReference type="EMBL" id="CAT04790.1"/>
    </source>
</evidence>
<dbReference type="AlphaFoldDB" id="C5J5Q8"/>
<name>C5J5Q8_MESCH</name>
<evidence type="ECO:0000256" key="8">
    <source>
        <dbReference type="ARBA" id="ARBA00037387"/>
    </source>
</evidence>
<evidence type="ECO:0000256" key="2">
    <source>
        <dbReference type="ARBA" id="ARBA00022448"/>
    </source>
</evidence>
<keyword evidence="2" id="KW-0813">Transport</keyword>
<keyword evidence="4" id="KW-0597">Phosphoprotein</keyword>
<evidence type="ECO:0000256" key="5">
    <source>
        <dbReference type="ARBA" id="ARBA00022679"/>
    </source>
</evidence>
<evidence type="ECO:0000256" key="4">
    <source>
        <dbReference type="ARBA" id="ARBA00022553"/>
    </source>
</evidence>
<evidence type="ECO:0000256" key="9">
    <source>
        <dbReference type="ARBA" id="ARBA00041175"/>
    </source>
</evidence>